<dbReference type="AlphaFoldDB" id="A0A1R3L2F7"/>
<organism evidence="1 2">
    <name type="scientific">Corchorus olitorius</name>
    <dbReference type="NCBI Taxonomy" id="93759"/>
    <lineage>
        <taxon>Eukaryota</taxon>
        <taxon>Viridiplantae</taxon>
        <taxon>Streptophyta</taxon>
        <taxon>Embryophyta</taxon>
        <taxon>Tracheophyta</taxon>
        <taxon>Spermatophyta</taxon>
        <taxon>Magnoliopsida</taxon>
        <taxon>eudicotyledons</taxon>
        <taxon>Gunneridae</taxon>
        <taxon>Pentapetalae</taxon>
        <taxon>rosids</taxon>
        <taxon>malvids</taxon>
        <taxon>Malvales</taxon>
        <taxon>Malvaceae</taxon>
        <taxon>Grewioideae</taxon>
        <taxon>Apeibeae</taxon>
        <taxon>Corchorus</taxon>
    </lineage>
</organism>
<gene>
    <name evidence="1" type="ORF">COLO4_01491</name>
</gene>
<dbReference type="EMBL" id="AWUE01004021">
    <property type="protein sequence ID" value="OMP13526.1"/>
    <property type="molecule type" value="Genomic_DNA"/>
</dbReference>
<reference evidence="2" key="1">
    <citation type="submission" date="2013-09" db="EMBL/GenBank/DDBJ databases">
        <title>Corchorus olitorius genome sequencing.</title>
        <authorList>
            <person name="Alam M."/>
            <person name="Haque M.S."/>
            <person name="Islam M.S."/>
            <person name="Emdad E.M."/>
            <person name="Islam M.M."/>
            <person name="Ahmed B."/>
            <person name="Halim A."/>
            <person name="Hossen Q.M.M."/>
            <person name="Hossain M.Z."/>
            <person name="Ahmed R."/>
            <person name="Khan M.M."/>
            <person name="Islam R."/>
            <person name="Rashid M.M."/>
            <person name="Khan S.A."/>
            <person name="Rahman M.S."/>
            <person name="Alam M."/>
            <person name="Yahiya A.S."/>
            <person name="Khan M.S."/>
            <person name="Azam M.S."/>
            <person name="Haque T."/>
            <person name="Lashkar M.Z.H."/>
            <person name="Akhand A.I."/>
            <person name="Morshed G."/>
            <person name="Roy S."/>
            <person name="Uddin K.S."/>
            <person name="Rabeya T."/>
            <person name="Hossain A.S."/>
            <person name="Chowdhury A."/>
            <person name="Snigdha A.R."/>
            <person name="Mortoza M.S."/>
            <person name="Matin S.A."/>
            <person name="Hoque S.M.E."/>
            <person name="Islam M.K."/>
            <person name="Roy D.K."/>
            <person name="Haider R."/>
            <person name="Moosa M.M."/>
            <person name="Elias S.M."/>
            <person name="Hasan A.M."/>
            <person name="Jahan S."/>
            <person name="Shafiuddin M."/>
            <person name="Mahmood N."/>
            <person name="Shommy N.S."/>
        </authorList>
    </citation>
    <scope>NUCLEOTIDE SEQUENCE [LARGE SCALE GENOMIC DNA]</scope>
    <source>
        <strain evidence="2">cv. O-4</strain>
    </source>
</reference>
<evidence type="ECO:0000313" key="2">
    <source>
        <dbReference type="Proteomes" id="UP000187203"/>
    </source>
</evidence>
<name>A0A1R3L2F7_9ROSI</name>
<proteinExistence type="predicted"/>
<keyword evidence="2" id="KW-1185">Reference proteome</keyword>
<feature type="non-terminal residue" evidence="1">
    <location>
        <position position="51"/>
    </location>
</feature>
<evidence type="ECO:0000313" key="1">
    <source>
        <dbReference type="EMBL" id="OMP13526.1"/>
    </source>
</evidence>
<accession>A0A1R3L2F7</accession>
<protein>
    <submittedName>
        <fullName evidence="1">Uncharacterized protein</fullName>
    </submittedName>
</protein>
<dbReference type="Proteomes" id="UP000187203">
    <property type="component" value="Unassembled WGS sequence"/>
</dbReference>
<feature type="non-terminal residue" evidence="1">
    <location>
        <position position="1"/>
    </location>
</feature>
<comment type="caution">
    <text evidence="1">The sequence shown here is derived from an EMBL/GenBank/DDBJ whole genome shotgun (WGS) entry which is preliminary data.</text>
</comment>
<sequence length="51" mass="5690">KKVTASSKLTKAATYLYISPQFNPKVSKRLKKVKLSNSTSLKAHVDLKQLT</sequence>